<reference evidence="8 9" key="1">
    <citation type="journal article" date="2021" name="BMC Biol.">
        <title>Horizontally acquired antibacterial genes associated with adaptive radiation of ladybird beetles.</title>
        <authorList>
            <person name="Li H.S."/>
            <person name="Tang X.F."/>
            <person name="Huang Y.H."/>
            <person name="Xu Z.Y."/>
            <person name="Chen M.L."/>
            <person name="Du X.Y."/>
            <person name="Qiu B.Y."/>
            <person name="Chen P.T."/>
            <person name="Zhang W."/>
            <person name="Slipinski A."/>
            <person name="Escalona H.E."/>
            <person name="Waterhouse R.M."/>
            <person name="Zwick A."/>
            <person name="Pang H."/>
        </authorList>
    </citation>
    <scope>NUCLEOTIDE SEQUENCE [LARGE SCALE GENOMIC DNA]</scope>
    <source>
        <strain evidence="8">SYSU2018</strain>
    </source>
</reference>
<dbReference type="PANTHER" id="PTHR12172:SF0">
    <property type="entry name" value="CELL CYCLE CHECKPOINT PROTEIN RAD17"/>
    <property type="match status" value="1"/>
</dbReference>
<keyword evidence="5" id="KW-0067">ATP-binding</keyword>
<keyword evidence="9" id="KW-1185">Reference proteome</keyword>
<dbReference type="AlphaFoldDB" id="A0ABD2N7A6"/>
<evidence type="ECO:0000313" key="8">
    <source>
        <dbReference type="EMBL" id="KAL3274091.1"/>
    </source>
</evidence>
<dbReference type="GO" id="GO:0005524">
    <property type="term" value="F:ATP binding"/>
    <property type="evidence" value="ECO:0007669"/>
    <property type="project" value="UniProtKB-KW"/>
</dbReference>
<accession>A0ABD2N7A6</accession>
<proteinExistence type="inferred from homology"/>
<dbReference type="SUPFAM" id="SSF52540">
    <property type="entry name" value="P-loop containing nucleoside triphosphate hydrolases"/>
    <property type="match status" value="1"/>
</dbReference>
<dbReference type="GO" id="GO:0005634">
    <property type="term" value="C:nucleus"/>
    <property type="evidence" value="ECO:0007669"/>
    <property type="project" value="UniProtKB-SubCell"/>
</dbReference>
<comment type="subcellular location">
    <subcellularLocation>
        <location evidence="1">Nucleus</location>
    </subcellularLocation>
</comment>
<dbReference type="EMBL" id="JABFTP020000062">
    <property type="protein sequence ID" value="KAL3274091.1"/>
    <property type="molecule type" value="Genomic_DNA"/>
</dbReference>
<keyword evidence="3" id="KW-0547">Nucleotide-binding</keyword>
<keyword evidence="4" id="KW-0227">DNA damage</keyword>
<dbReference type="GO" id="GO:0006974">
    <property type="term" value="P:DNA damage response"/>
    <property type="evidence" value="ECO:0007669"/>
    <property type="project" value="UniProtKB-KW"/>
</dbReference>
<comment type="caution">
    <text evidence="8">The sequence shown here is derived from an EMBL/GenBank/DDBJ whole genome shotgun (WGS) entry which is preliminary data.</text>
</comment>
<evidence type="ECO:0000256" key="1">
    <source>
        <dbReference type="ARBA" id="ARBA00004123"/>
    </source>
</evidence>
<evidence type="ECO:0000256" key="4">
    <source>
        <dbReference type="ARBA" id="ARBA00022763"/>
    </source>
</evidence>
<evidence type="ECO:0000256" key="3">
    <source>
        <dbReference type="ARBA" id="ARBA00022741"/>
    </source>
</evidence>
<dbReference type="Proteomes" id="UP001516400">
    <property type="component" value="Unassembled WGS sequence"/>
</dbReference>
<evidence type="ECO:0008006" key="10">
    <source>
        <dbReference type="Google" id="ProtNLM"/>
    </source>
</evidence>
<evidence type="ECO:0000256" key="6">
    <source>
        <dbReference type="ARBA" id="ARBA00023242"/>
    </source>
</evidence>
<keyword evidence="7" id="KW-0131">Cell cycle</keyword>
<dbReference type="InterPro" id="IPR004582">
    <property type="entry name" value="Checkpoint_prot_Rad17_Rad24"/>
</dbReference>
<sequence length="464" mass="53736">MKKVSKSWKSFDFGPDKISPKRTKSPNDHMDTFLVEQKFIAKSHSKDSFFDFFSDLIPKTTSDLAVHSKKIEEVKVCLERILSYDNTSFLVLSGPTGCGKTATLNVLCKEMGVSISEWINPIDQDFELVRGPNQVNRFLEFISTESNYTSLFEVSAVKKIVLVEDFPNVFVRNNSEFADILEECYYKSRYPIVFICTEVANNKNNLMYNLFPQEVLTKYQITHISFNSCAPTLLKNCLRRAHDLIKKNKDYFQVPSPDTVDAILSSSMGDIRCAVNQYYFASLLGSKEMPTEKSFRVKPSAKRKRNEKSCNIKIMAKDETLGLFHALGRILNPKRKEHGKSWRLNCDLENLITELESQPENVISFLFANYIKYFGDFSELQEASDLISLSQKFFEKWSETRDLHQYPLWISVMGLMIWNSHKVSKWNQIEGPKKFKKNILRTKETLCTLDEFYINIIRKSHNNS</sequence>
<evidence type="ECO:0000256" key="2">
    <source>
        <dbReference type="ARBA" id="ARBA00006168"/>
    </source>
</evidence>
<evidence type="ECO:0000256" key="7">
    <source>
        <dbReference type="ARBA" id="ARBA00023306"/>
    </source>
</evidence>
<dbReference type="PANTHER" id="PTHR12172">
    <property type="entry name" value="CELL CYCLE CHECKPOINT PROTEIN RAD17"/>
    <property type="match status" value="1"/>
</dbReference>
<protein>
    <recommendedName>
        <fullName evidence="10">Cell cycle checkpoint protein RAD17</fullName>
    </recommendedName>
</protein>
<gene>
    <name evidence="8" type="ORF">HHI36_015508</name>
</gene>
<evidence type="ECO:0000313" key="9">
    <source>
        <dbReference type="Proteomes" id="UP001516400"/>
    </source>
</evidence>
<name>A0ABD2N7A6_9CUCU</name>
<dbReference type="Pfam" id="PF03215">
    <property type="entry name" value="Rad17"/>
    <property type="match status" value="1"/>
</dbReference>
<organism evidence="8 9">
    <name type="scientific">Cryptolaemus montrouzieri</name>
    <dbReference type="NCBI Taxonomy" id="559131"/>
    <lineage>
        <taxon>Eukaryota</taxon>
        <taxon>Metazoa</taxon>
        <taxon>Ecdysozoa</taxon>
        <taxon>Arthropoda</taxon>
        <taxon>Hexapoda</taxon>
        <taxon>Insecta</taxon>
        <taxon>Pterygota</taxon>
        <taxon>Neoptera</taxon>
        <taxon>Endopterygota</taxon>
        <taxon>Coleoptera</taxon>
        <taxon>Polyphaga</taxon>
        <taxon>Cucujiformia</taxon>
        <taxon>Coccinelloidea</taxon>
        <taxon>Coccinellidae</taxon>
        <taxon>Scymninae</taxon>
        <taxon>Scymnini</taxon>
        <taxon>Cryptolaemus</taxon>
    </lineage>
</organism>
<keyword evidence="6" id="KW-0539">Nucleus</keyword>
<comment type="similarity">
    <text evidence="2">Belongs to the rad17/RAD24 family.</text>
</comment>
<dbReference type="InterPro" id="IPR027417">
    <property type="entry name" value="P-loop_NTPase"/>
</dbReference>
<dbReference type="Gene3D" id="3.40.50.300">
    <property type="entry name" value="P-loop containing nucleotide triphosphate hydrolases"/>
    <property type="match status" value="1"/>
</dbReference>
<evidence type="ECO:0000256" key="5">
    <source>
        <dbReference type="ARBA" id="ARBA00022840"/>
    </source>
</evidence>